<dbReference type="PANTHER" id="PTHR31001">
    <property type="entry name" value="UNCHARACTERIZED TRANSCRIPTIONAL REGULATORY PROTEIN"/>
    <property type="match status" value="1"/>
</dbReference>
<dbReference type="InterPro" id="IPR050613">
    <property type="entry name" value="Sec_Metabolite_Reg"/>
</dbReference>
<feature type="compositionally biased region" description="Polar residues" evidence="3">
    <location>
        <begin position="34"/>
        <end position="76"/>
    </location>
</feature>
<feature type="region of interest" description="Disordered" evidence="3">
    <location>
        <begin position="1"/>
        <end position="76"/>
    </location>
</feature>
<comment type="subcellular location">
    <subcellularLocation>
        <location evidence="1">Nucleus</location>
    </subcellularLocation>
</comment>
<dbReference type="OrthoDB" id="6612291at2759"/>
<dbReference type="SMART" id="SM00906">
    <property type="entry name" value="Fungal_trans"/>
    <property type="match status" value="1"/>
</dbReference>
<dbReference type="GO" id="GO:0006351">
    <property type="term" value="P:DNA-templated transcription"/>
    <property type="evidence" value="ECO:0007669"/>
    <property type="project" value="InterPro"/>
</dbReference>
<keyword evidence="2" id="KW-0539">Nucleus</keyword>
<protein>
    <recommendedName>
        <fullName evidence="4">Xylanolytic transcriptional activator regulatory domain-containing protein</fullName>
    </recommendedName>
</protein>
<dbReference type="CDD" id="cd12148">
    <property type="entry name" value="fungal_TF_MHR"/>
    <property type="match status" value="1"/>
</dbReference>
<proteinExistence type="predicted"/>
<gene>
    <name evidence="5" type="ORF">CCHL11_06973</name>
</gene>
<evidence type="ECO:0000313" key="6">
    <source>
        <dbReference type="Proteomes" id="UP000186583"/>
    </source>
</evidence>
<dbReference type="Proteomes" id="UP000186583">
    <property type="component" value="Unassembled WGS sequence"/>
</dbReference>
<dbReference type="Pfam" id="PF04082">
    <property type="entry name" value="Fungal_trans"/>
    <property type="match status" value="1"/>
</dbReference>
<keyword evidence="6" id="KW-1185">Reference proteome</keyword>
<evidence type="ECO:0000256" key="1">
    <source>
        <dbReference type="ARBA" id="ARBA00004123"/>
    </source>
</evidence>
<dbReference type="GO" id="GO:0003677">
    <property type="term" value="F:DNA binding"/>
    <property type="evidence" value="ECO:0007669"/>
    <property type="project" value="InterPro"/>
</dbReference>
<dbReference type="EMBL" id="MPGH01000240">
    <property type="protein sequence ID" value="OLN81845.1"/>
    <property type="molecule type" value="Genomic_DNA"/>
</dbReference>
<evidence type="ECO:0000259" key="4">
    <source>
        <dbReference type="SMART" id="SM00906"/>
    </source>
</evidence>
<dbReference type="InterPro" id="IPR007219">
    <property type="entry name" value="XnlR_reg_dom"/>
</dbReference>
<comment type="caution">
    <text evidence="5">The sequence shown here is derived from an EMBL/GenBank/DDBJ whole genome shotgun (WGS) entry which is preliminary data.</text>
</comment>
<sequence length="685" mass="77023">MNSPAQMRSRTASAQSPSRRLSSGTAAEADAEQHNPTTGSTLVEQSQQGTPLNIEESSLNRRTQSQDIPTRATLSDSGHLGFTSWSHVYKEVDNGLCDHDVQADKSLVRDSRSGVPGTSLSENTLETCLGVLRNLPQEADGRAMLLAHPNPHEGFVRPLALCTLNSLYETFGHCLGPVRDDFQLSNMARILCSNTARPFSEYETDRETWISQFTGSNIRWETLGVLCSYWELSTRKDRGTRAENDLDLDPCSGRPIPNLQRIFRRRTIDCLELSKRFTDVGNTLLLYVYLKRMILESLDVGDTSLAPWMGNGESVALLTFLGLHVEPSKEPYKPSLASEIRRRVLCQVFVLDKVAASITGRPPLLGRRYVLTSMPLDLKDDYLMSDEETLNNAVTALDDKGWNTDGAMYPVTFWRARYQLMVIRDEIFEIALGPEASISTTTLYALKAKELEAVKGMPDMMHYRESDPQDPSIDYNLLHIRLLMRLEHLQNIFFIERLLHRCGCGNGRDLLSASYDMTSTTLTFWTSKDSHSVLCEDFKWLHKSKLRRQDINNTKASTQAMAYAAPGGGILCLELLKPSVTIEANRNRGPNHITRSNIIQLLSMLVGFLTWVTHRDGAASNSGNCKAIVQRVLDQTLNVMPSGHPSADMMEWNFSAQMDFNFDLLDTFEWMRPEFPWADLSCTEA</sequence>
<evidence type="ECO:0000313" key="5">
    <source>
        <dbReference type="EMBL" id="OLN81845.1"/>
    </source>
</evidence>
<feature type="domain" description="Xylanolytic transcriptional activator regulatory" evidence="4">
    <location>
        <begin position="307"/>
        <end position="381"/>
    </location>
</feature>
<evidence type="ECO:0000256" key="3">
    <source>
        <dbReference type="SAM" id="MobiDB-lite"/>
    </source>
</evidence>
<evidence type="ECO:0000256" key="2">
    <source>
        <dbReference type="ARBA" id="ARBA00023242"/>
    </source>
</evidence>
<name>A0A1Q8RBY2_9PEZI</name>
<feature type="compositionally biased region" description="Polar residues" evidence="3">
    <location>
        <begin position="1"/>
        <end position="25"/>
    </location>
</feature>
<dbReference type="AlphaFoldDB" id="A0A1Q8RBY2"/>
<reference evidence="5 6" key="1">
    <citation type="submission" date="2016-11" db="EMBL/GenBank/DDBJ databases">
        <title>Draft Genome Assembly of Colletotrichum chlorophyti a pathogen of herbaceous plants.</title>
        <authorList>
            <person name="Gan P."/>
            <person name="Narusaka M."/>
            <person name="Tsushima A."/>
            <person name="Narusaka Y."/>
            <person name="Takano Y."/>
            <person name="Shirasu K."/>
        </authorList>
    </citation>
    <scope>NUCLEOTIDE SEQUENCE [LARGE SCALE GENOMIC DNA]</scope>
    <source>
        <strain evidence="5 6">NTL11</strain>
    </source>
</reference>
<organism evidence="5 6">
    <name type="scientific">Colletotrichum chlorophyti</name>
    <dbReference type="NCBI Taxonomy" id="708187"/>
    <lineage>
        <taxon>Eukaryota</taxon>
        <taxon>Fungi</taxon>
        <taxon>Dikarya</taxon>
        <taxon>Ascomycota</taxon>
        <taxon>Pezizomycotina</taxon>
        <taxon>Sordariomycetes</taxon>
        <taxon>Hypocreomycetidae</taxon>
        <taxon>Glomerellales</taxon>
        <taxon>Glomerellaceae</taxon>
        <taxon>Colletotrichum</taxon>
    </lineage>
</organism>
<accession>A0A1Q8RBY2</accession>
<dbReference type="PANTHER" id="PTHR31001:SF40">
    <property type="entry name" value="ZN(II)2CYS6 TRANSCRIPTION FACTOR (EUROFUNG)"/>
    <property type="match status" value="1"/>
</dbReference>
<dbReference type="GO" id="GO:0008270">
    <property type="term" value="F:zinc ion binding"/>
    <property type="evidence" value="ECO:0007669"/>
    <property type="project" value="InterPro"/>
</dbReference>
<dbReference type="GO" id="GO:0005634">
    <property type="term" value="C:nucleus"/>
    <property type="evidence" value="ECO:0007669"/>
    <property type="project" value="UniProtKB-SubCell"/>
</dbReference>